<dbReference type="EMBL" id="CP144545">
    <property type="protein sequence ID" value="WVW84818.1"/>
    <property type="molecule type" value="Genomic_DNA"/>
</dbReference>
<reference evidence="2" key="4">
    <citation type="submission" date="2024-02" db="EMBL/GenBank/DDBJ databases">
        <title>Comparative genomics of Cryptococcus and Kwoniella reveals pathogenesis evolution and contrasting modes of karyotype evolution via chromosome fusion or intercentromeric recombination.</title>
        <authorList>
            <person name="Coelho M.A."/>
            <person name="David-Palma M."/>
            <person name="Shea T."/>
            <person name="Bowers K."/>
            <person name="McGinley-Smith S."/>
            <person name="Mohammad A.W."/>
            <person name="Gnirke A."/>
            <person name="Yurkov A.M."/>
            <person name="Nowrousian M."/>
            <person name="Sun S."/>
            <person name="Cuomo C.A."/>
            <person name="Heitman J."/>
        </authorList>
    </citation>
    <scope>NUCLEOTIDE SEQUENCE</scope>
    <source>
        <strain evidence="2">CBS 10118</strain>
    </source>
</reference>
<protein>
    <submittedName>
        <fullName evidence="1">Uncharacterized protein</fullName>
    </submittedName>
</protein>
<evidence type="ECO:0000313" key="1">
    <source>
        <dbReference type="EMBL" id="OCF24422.1"/>
    </source>
</evidence>
<evidence type="ECO:0000313" key="2">
    <source>
        <dbReference type="EMBL" id="WVW84818.1"/>
    </source>
</evidence>
<keyword evidence="3" id="KW-1185">Reference proteome</keyword>
<dbReference type="EMBL" id="KI894022">
    <property type="protein sequence ID" value="OCF24422.1"/>
    <property type="molecule type" value="Genomic_DNA"/>
</dbReference>
<evidence type="ECO:0000313" key="3">
    <source>
        <dbReference type="Proteomes" id="UP000092730"/>
    </source>
</evidence>
<organism evidence="1">
    <name type="scientific">Kwoniella bestiolae CBS 10118</name>
    <dbReference type="NCBI Taxonomy" id="1296100"/>
    <lineage>
        <taxon>Eukaryota</taxon>
        <taxon>Fungi</taxon>
        <taxon>Dikarya</taxon>
        <taxon>Basidiomycota</taxon>
        <taxon>Agaricomycotina</taxon>
        <taxon>Tremellomycetes</taxon>
        <taxon>Tremellales</taxon>
        <taxon>Cryptococcaceae</taxon>
        <taxon>Kwoniella</taxon>
    </lineage>
</organism>
<reference evidence="1" key="1">
    <citation type="submission" date="2013-07" db="EMBL/GenBank/DDBJ databases">
        <title>The Genome Sequence of Cryptococcus bestiolae CBS10118.</title>
        <authorList>
            <consortium name="The Broad Institute Genome Sequencing Platform"/>
            <person name="Cuomo C."/>
            <person name="Litvintseva A."/>
            <person name="Chen Y."/>
            <person name="Heitman J."/>
            <person name="Sun S."/>
            <person name="Springer D."/>
            <person name="Dromer F."/>
            <person name="Young S.K."/>
            <person name="Zeng Q."/>
            <person name="Gargeya S."/>
            <person name="Fitzgerald M."/>
            <person name="Abouelleil A."/>
            <person name="Alvarado L."/>
            <person name="Berlin A.M."/>
            <person name="Chapman S.B."/>
            <person name="Dewar J."/>
            <person name="Goldberg J."/>
            <person name="Griggs A."/>
            <person name="Gujja S."/>
            <person name="Hansen M."/>
            <person name="Howarth C."/>
            <person name="Imamovic A."/>
            <person name="Larimer J."/>
            <person name="McCowan C."/>
            <person name="Murphy C."/>
            <person name="Pearson M."/>
            <person name="Priest M."/>
            <person name="Roberts A."/>
            <person name="Saif S."/>
            <person name="Shea T."/>
            <person name="Sykes S."/>
            <person name="Wortman J."/>
            <person name="Nusbaum C."/>
            <person name="Birren B."/>
        </authorList>
    </citation>
    <scope>NUCLEOTIDE SEQUENCE [LARGE SCALE GENOMIC DNA]</scope>
    <source>
        <strain evidence="1">CBS 10118</strain>
    </source>
</reference>
<reference evidence="1" key="3">
    <citation type="submission" date="2014-01" db="EMBL/GenBank/DDBJ databases">
        <title>Evolution of pathogenesis and genome organization in the Tremellales.</title>
        <authorList>
            <person name="Cuomo C."/>
            <person name="Litvintseva A."/>
            <person name="Heitman J."/>
            <person name="Chen Y."/>
            <person name="Sun S."/>
            <person name="Springer D."/>
            <person name="Dromer F."/>
            <person name="Young S."/>
            <person name="Zeng Q."/>
            <person name="Chapman S."/>
            <person name="Gujja S."/>
            <person name="Saif S."/>
            <person name="Birren B."/>
        </authorList>
    </citation>
    <scope>NUCLEOTIDE SEQUENCE</scope>
    <source>
        <strain evidence="1">CBS 10118</strain>
    </source>
</reference>
<name>A0A1B9G086_9TREE</name>
<dbReference type="KEGG" id="kbi:30210281"/>
<dbReference type="AlphaFoldDB" id="A0A1B9G086"/>
<dbReference type="RefSeq" id="XP_019045492.1">
    <property type="nucleotide sequence ID" value="XM_019192495.1"/>
</dbReference>
<accession>A0A1B9G086</accession>
<dbReference type="GeneID" id="30210281"/>
<sequence length="304" mass="34495">MSTRTPFKPRDGSSGYEAALDRSQHRYNQVYALEAEDFYNRYSARRQSAISQSILNEEERDFLSDYCERSRDQTHFGDGTFIYSSGKAERKANLNSLLQYRSDRYRRGSVLSNRFTVPGKNRNIVTTPTTYTDAQGHIKEDVHKVFRVQWGTGSIPGYFRSYRGSTGGVFESRNLMGSANIQVESHDLTHVKPFDLSLADPFDPKDGTLALTLISLHDYLRDLRDGEEAGWVETALKDACEYSCYQSKSGVLSIYPSSRVPPVIIDMIPAALTREDRTTIARRRLDTCARLTIHPLELHDGPKS</sequence>
<reference evidence="2" key="2">
    <citation type="submission" date="2013-07" db="EMBL/GenBank/DDBJ databases">
        <authorList>
            <consortium name="The Broad Institute Genome Sequencing Platform"/>
            <person name="Cuomo C."/>
            <person name="Litvintseva A."/>
            <person name="Chen Y."/>
            <person name="Heitman J."/>
            <person name="Sun S."/>
            <person name="Springer D."/>
            <person name="Dromer F."/>
            <person name="Young S.K."/>
            <person name="Zeng Q."/>
            <person name="Gargeya S."/>
            <person name="Fitzgerald M."/>
            <person name="Abouelleil A."/>
            <person name="Alvarado L."/>
            <person name="Berlin A.M."/>
            <person name="Chapman S.B."/>
            <person name="Dewar J."/>
            <person name="Goldberg J."/>
            <person name="Griggs A."/>
            <person name="Gujja S."/>
            <person name="Hansen M."/>
            <person name="Howarth C."/>
            <person name="Imamovic A."/>
            <person name="Larimer J."/>
            <person name="McCowan C."/>
            <person name="Murphy C."/>
            <person name="Pearson M."/>
            <person name="Priest M."/>
            <person name="Roberts A."/>
            <person name="Saif S."/>
            <person name="Shea T."/>
            <person name="Sykes S."/>
            <person name="Wortman J."/>
            <person name="Nusbaum C."/>
            <person name="Birren B."/>
        </authorList>
    </citation>
    <scope>NUCLEOTIDE SEQUENCE</scope>
    <source>
        <strain evidence="2">CBS 10118</strain>
    </source>
</reference>
<dbReference type="Proteomes" id="UP000092730">
    <property type="component" value="Chromosome 5"/>
</dbReference>
<gene>
    <name evidence="1" type="ORF">I302_05882</name>
    <name evidence="2" type="ORF">I302_106853</name>
</gene>
<proteinExistence type="predicted"/>
<dbReference type="VEuPathDB" id="FungiDB:I302_05882"/>